<accession>A0A517MB99</accession>
<sequence>MSDTNPQIEQQLKKLAEIVCQSLDSEQEAGGNESEALLKALLMSGYARQEGVSLQADLESRVKEMCSEPGMHRGGELSGITQRLQSKFDKLARWESRKPEGQDAPKAANFSSATDS</sequence>
<dbReference type="AlphaFoldDB" id="A0A517MB99"/>
<dbReference type="EMBL" id="CP036262">
    <property type="protein sequence ID" value="QDS92168.1"/>
    <property type="molecule type" value="Genomic_DNA"/>
</dbReference>
<keyword evidence="3" id="KW-1185">Reference proteome</keyword>
<dbReference type="KEGG" id="rml:FF011L_09050"/>
<feature type="region of interest" description="Disordered" evidence="1">
    <location>
        <begin position="93"/>
        <end position="116"/>
    </location>
</feature>
<evidence type="ECO:0000313" key="2">
    <source>
        <dbReference type="EMBL" id="QDS92168.1"/>
    </source>
</evidence>
<reference evidence="2 3" key="1">
    <citation type="submission" date="2019-02" db="EMBL/GenBank/DDBJ databases">
        <title>Deep-cultivation of Planctomycetes and their phenomic and genomic characterization uncovers novel biology.</title>
        <authorList>
            <person name="Wiegand S."/>
            <person name="Jogler M."/>
            <person name="Boedeker C."/>
            <person name="Pinto D."/>
            <person name="Vollmers J."/>
            <person name="Rivas-Marin E."/>
            <person name="Kohn T."/>
            <person name="Peeters S.H."/>
            <person name="Heuer A."/>
            <person name="Rast P."/>
            <person name="Oberbeckmann S."/>
            <person name="Bunk B."/>
            <person name="Jeske O."/>
            <person name="Meyerdierks A."/>
            <person name="Storesund J.E."/>
            <person name="Kallscheuer N."/>
            <person name="Luecker S."/>
            <person name="Lage O.M."/>
            <person name="Pohl T."/>
            <person name="Merkel B.J."/>
            <person name="Hornburger P."/>
            <person name="Mueller R.-W."/>
            <person name="Bruemmer F."/>
            <person name="Labrenz M."/>
            <person name="Spormann A.M."/>
            <person name="Op den Camp H."/>
            <person name="Overmann J."/>
            <person name="Amann R."/>
            <person name="Jetten M.S.M."/>
            <person name="Mascher T."/>
            <person name="Medema M.H."/>
            <person name="Devos D.P."/>
            <person name="Kaster A.-K."/>
            <person name="Ovreas L."/>
            <person name="Rohde M."/>
            <person name="Galperin M.Y."/>
            <person name="Jogler C."/>
        </authorList>
    </citation>
    <scope>NUCLEOTIDE SEQUENCE [LARGE SCALE GENOMIC DNA]</scope>
    <source>
        <strain evidence="2 3">FF011L</strain>
    </source>
</reference>
<proteinExistence type="predicted"/>
<dbReference type="OrthoDB" id="274016at2"/>
<feature type="compositionally biased region" description="Basic and acidic residues" evidence="1">
    <location>
        <begin position="93"/>
        <end position="103"/>
    </location>
</feature>
<dbReference type="Proteomes" id="UP000320672">
    <property type="component" value="Chromosome"/>
</dbReference>
<dbReference type="RefSeq" id="WP_145350419.1">
    <property type="nucleotide sequence ID" value="NZ_CP036262.1"/>
</dbReference>
<name>A0A517MB99_9BACT</name>
<organism evidence="2 3">
    <name type="scientific">Roseimaritima multifibrata</name>
    <dbReference type="NCBI Taxonomy" id="1930274"/>
    <lineage>
        <taxon>Bacteria</taxon>
        <taxon>Pseudomonadati</taxon>
        <taxon>Planctomycetota</taxon>
        <taxon>Planctomycetia</taxon>
        <taxon>Pirellulales</taxon>
        <taxon>Pirellulaceae</taxon>
        <taxon>Roseimaritima</taxon>
    </lineage>
</organism>
<evidence type="ECO:0000256" key="1">
    <source>
        <dbReference type="SAM" id="MobiDB-lite"/>
    </source>
</evidence>
<gene>
    <name evidence="2" type="ORF">FF011L_09050</name>
</gene>
<evidence type="ECO:0000313" key="3">
    <source>
        <dbReference type="Proteomes" id="UP000320672"/>
    </source>
</evidence>
<protein>
    <submittedName>
        <fullName evidence="2">Uncharacterized protein</fullName>
    </submittedName>
</protein>